<dbReference type="Gene3D" id="1.10.10.10">
    <property type="entry name" value="Winged helix-like DNA-binding domain superfamily/Winged helix DNA-binding domain"/>
    <property type="match status" value="1"/>
</dbReference>
<accession>A0A239KI55</accession>
<sequence length="163" mass="18084">MSGKNEPGLGELLRHVSELVELGAEEHYRQMGLDYRARYTPVLRALRAGAQTVTEITARSHLTQGAISQTVGHMEADGVIFRQRGEDGRKSLIQLTPAGKKLLGKLDSHWAATFEAIEQLEEEIGHPLRRVLEDAARALQRQGFSQRLSHIKQNLATGASHDE</sequence>
<dbReference type="AlphaFoldDB" id="A0A239KI55"/>
<dbReference type="EMBL" id="FNEC01000013">
    <property type="protein sequence ID" value="SDJ17091.1"/>
    <property type="molecule type" value="Genomic_DNA"/>
</dbReference>
<feature type="domain" description="HTH marR-type" evidence="1">
    <location>
        <begin position="26"/>
        <end position="124"/>
    </location>
</feature>
<dbReference type="SMART" id="SM00347">
    <property type="entry name" value="HTH_MARR"/>
    <property type="match status" value="1"/>
</dbReference>
<dbReference type="InterPro" id="IPR000835">
    <property type="entry name" value="HTH_MarR-typ"/>
</dbReference>
<dbReference type="PANTHER" id="PTHR33164:SF43">
    <property type="entry name" value="HTH-TYPE TRANSCRIPTIONAL REPRESSOR YETL"/>
    <property type="match status" value="1"/>
</dbReference>
<dbReference type="Proteomes" id="UP000199693">
    <property type="component" value="Unassembled WGS sequence"/>
</dbReference>
<reference evidence="2 5" key="1">
    <citation type="submission" date="2016-10" db="EMBL/GenBank/DDBJ databases">
        <authorList>
            <person name="de Groot N.N."/>
        </authorList>
    </citation>
    <scope>NUCLEOTIDE SEQUENCE [LARGE SCALE GENOMIC DNA]</scope>
    <source>
        <strain evidence="2 5">CCM 7361</strain>
    </source>
</reference>
<dbReference type="InterPro" id="IPR036388">
    <property type="entry name" value="WH-like_DNA-bd_sf"/>
</dbReference>
<organism evidence="2 5">
    <name type="scientific">Pseudomonas delhiensis</name>
    <dbReference type="NCBI Taxonomy" id="366289"/>
    <lineage>
        <taxon>Bacteria</taxon>
        <taxon>Pseudomonadati</taxon>
        <taxon>Pseudomonadota</taxon>
        <taxon>Gammaproteobacteria</taxon>
        <taxon>Pseudomonadales</taxon>
        <taxon>Pseudomonadaceae</taxon>
        <taxon>Pseudomonas</taxon>
    </lineage>
</organism>
<keyword evidence="4" id="KW-1185">Reference proteome</keyword>
<evidence type="ECO:0000313" key="3">
    <source>
        <dbReference type="EMBL" id="SNT17861.1"/>
    </source>
</evidence>
<evidence type="ECO:0000259" key="1">
    <source>
        <dbReference type="SMART" id="SM00347"/>
    </source>
</evidence>
<dbReference type="Pfam" id="PF12802">
    <property type="entry name" value="MarR_2"/>
    <property type="match status" value="1"/>
</dbReference>
<name>A0A239KI55_9PSED</name>
<evidence type="ECO:0000313" key="2">
    <source>
        <dbReference type="EMBL" id="SDJ17091.1"/>
    </source>
</evidence>
<evidence type="ECO:0000313" key="4">
    <source>
        <dbReference type="Proteomes" id="UP000198309"/>
    </source>
</evidence>
<protein>
    <submittedName>
        <fullName evidence="2">DNA-binding transcriptional regulator, MarR family</fullName>
    </submittedName>
</protein>
<keyword evidence="2" id="KW-0238">DNA-binding</keyword>
<proteinExistence type="predicted"/>
<evidence type="ECO:0000313" key="5">
    <source>
        <dbReference type="Proteomes" id="UP000199693"/>
    </source>
</evidence>
<dbReference type="PANTHER" id="PTHR33164">
    <property type="entry name" value="TRANSCRIPTIONAL REGULATOR, MARR FAMILY"/>
    <property type="match status" value="1"/>
</dbReference>
<dbReference type="GO" id="GO:0003700">
    <property type="term" value="F:DNA-binding transcription factor activity"/>
    <property type="evidence" value="ECO:0007669"/>
    <property type="project" value="InterPro"/>
</dbReference>
<dbReference type="InterPro" id="IPR039422">
    <property type="entry name" value="MarR/SlyA-like"/>
</dbReference>
<dbReference type="GO" id="GO:0006950">
    <property type="term" value="P:response to stress"/>
    <property type="evidence" value="ECO:0007669"/>
    <property type="project" value="TreeGrafter"/>
</dbReference>
<dbReference type="RefSeq" id="WP_089392367.1">
    <property type="nucleotide sequence ID" value="NZ_FNEC01000013.1"/>
</dbReference>
<dbReference type="GO" id="GO:0003677">
    <property type="term" value="F:DNA binding"/>
    <property type="evidence" value="ECO:0007669"/>
    <property type="project" value="UniProtKB-KW"/>
</dbReference>
<gene>
    <name evidence="2" type="ORF">SAMN05216189_1013110</name>
    <name evidence="3" type="ORF">SAMN06295949_11638</name>
</gene>
<reference evidence="3 4" key="2">
    <citation type="submission" date="2017-06" db="EMBL/GenBank/DDBJ databases">
        <authorList>
            <person name="Varghese N."/>
            <person name="Submissions S."/>
        </authorList>
    </citation>
    <scope>NUCLEOTIDE SEQUENCE [LARGE SCALE GENOMIC DNA]</scope>
    <source>
        <strain evidence="3 4">RLD-1</strain>
    </source>
</reference>
<dbReference type="EMBL" id="FZPC01000016">
    <property type="protein sequence ID" value="SNT17861.1"/>
    <property type="molecule type" value="Genomic_DNA"/>
</dbReference>
<dbReference type="Proteomes" id="UP000198309">
    <property type="component" value="Unassembled WGS sequence"/>
</dbReference>
<dbReference type="SUPFAM" id="SSF46785">
    <property type="entry name" value="Winged helix' DNA-binding domain"/>
    <property type="match status" value="1"/>
</dbReference>
<dbReference type="InterPro" id="IPR036390">
    <property type="entry name" value="WH_DNA-bd_sf"/>
</dbReference>